<evidence type="ECO:0000313" key="1">
    <source>
        <dbReference type="EMBL" id="CAL1409318.1"/>
    </source>
</evidence>
<dbReference type="EMBL" id="OZ034821">
    <property type="protein sequence ID" value="CAL1409318.1"/>
    <property type="molecule type" value="Genomic_DNA"/>
</dbReference>
<keyword evidence="2" id="KW-1185">Reference proteome</keyword>
<dbReference type="AlphaFoldDB" id="A0AAV2GHH1"/>
<evidence type="ECO:0000313" key="2">
    <source>
        <dbReference type="Proteomes" id="UP001497516"/>
    </source>
</evidence>
<gene>
    <name evidence="1" type="ORF">LTRI10_LOCUS48826</name>
</gene>
<proteinExistence type="predicted"/>
<name>A0AAV2GHH1_9ROSI</name>
<sequence>MNLVHKLRSSEIVQDEVGVICRSIRRYMQELGNNTWHPINREANALALLVTHAEVCWDERMIWVDNPPSFLKDQMQLDIVTMVSD</sequence>
<accession>A0AAV2GHH1</accession>
<reference evidence="1 2" key="1">
    <citation type="submission" date="2024-04" db="EMBL/GenBank/DDBJ databases">
        <authorList>
            <person name="Fracassetti M."/>
        </authorList>
    </citation>
    <scope>NUCLEOTIDE SEQUENCE [LARGE SCALE GENOMIC DNA]</scope>
</reference>
<organism evidence="1 2">
    <name type="scientific">Linum trigynum</name>
    <dbReference type="NCBI Taxonomy" id="586398"/>
    <lineage>
        <taxon>Eukaryota</taxon>
        <taxon>Viridiplantae</taxon>
        <taxon>Streptophyta</taxon>
        <taxon>Embryophyta</taxon>
        <taxon>Tracheophyta</taxon>
        <taxon>Spermatophyta</taxon>
        <taxon>Magnoliopsida</taxon>
        <taxon>eudicotyledons</taxon>
        <taxon>Gunneridae</taxon>
        <taxon>Pentapetalae</taxon>
        <taxon>rosids</taxon>
        <taxon>fabids</taxon>
        <taxon>Malpighiales</taxon>
        <taxon>Linaceae</taxon>
        <taxon>Linum</taxon>
    </lineage>
</organism>
<protein>
    <submittedName>
        <fullName evidence="1">Uncharacterized protein</fullName>
    </submittedName>
</protein>
<dbReference type="Proteomes" id="UP001497516">
    <property type="component" value="Chromosome 8"/>
</dbReference>